<feature type="domain" description="C2H2-type" evidence="6">
    <location>
        <begin position="113"/>
        <end position="135"/>
    </location>
</feature>
<dbReference type="OrthoDB" id="6105938at2759"/>
<dbReference type="PROSITE" id="PS00028">
    <property type="entry name" value="ZINC_FINGER_C2H2_1"/>
    <property type="match status" value="1"/>
</dbReference>
<dbReference type="GO" id="GO:0000981">
    <property type="term" value="F:DNA-binding transcription factor activity, RNA polymerase II-specific"/>
    <property type="evidence" value="ECO:0007669"/>
    <property type="project" value="TreeGrafter"/>
</dbReference>
<accession>A0A5N7B045</accession>
<evidence type="ECO:0000313" key="8">
    <source>
        <dbReference type="Proteomes" id="UP000326198"/>
    </source>
</evidence>
<dbReference type="EMBL" id="ML736278">
    <property type="protein sequence ID" value="KAE8374699.1"/>
    <property type="molecule type" value="Genomic_DNA"/>
</dbReference>
<proteinExistence type="predicted"/>
<reference evidence="7 8" key="1">
    <citation type="submission" date="2019-04" db="EMBL/GenBank/DDBJ databases">
        <title>Friends and foes A comparative genomics studyof 23 Aspergillus species from section Flavi.</title>
        <authorList>
            <consortium name="DOE Joint Genome Institute"/>
            <person name="Kjaerbolling I."/>
            <person name="Vesth T."/>
            <person name="Frisvad J.C."/>
            <person name="Nybo J.L."/>
            <person name="Theobald S."/>
            <person name="Kildgaard S."/>
            <person name="Isbrandt T."/>
            <person name="Kuo A."/>
            <person name="Sato A."/>
            <person name="Lyhne E.K."/>
            <person name="Kogle M.E."/>
            <person name="Wiebenga A."/>
            <person name="Kun R.S."/>
            <person name="Lubbers R.J."/>
            <person name="Makela M.R."/>
            <person name="Barry K."/>
            <person name="Chovatia M."/>
            <person name="Clum A."/>
            <person name="Daum C."/>
            <person name="Haridas S."/>
            <person name="He G."/>
            <person name="LaButti K."/>
            <person name="Lipzen A."/>
            <person name="Mondo S."/>
            <person name="Riley R."/>
            <person name="Salamov A."/>
            <person name="Simmons B.A."/>
            <person name="Magnuson J.K."/>
            <person name="Henrissat B."/>
            <person name="Mortensen U.H."/>
            <person name="Larsen T.O."/>
            <person name="Devries R.P."/>
            <person name="Grigoriev I.V."/>
            <person name="Machida M."/>
            <person name="Baker S.E."/>
            <person name="Andersen M.R."/>
        </authorList>
    </citation>
    <scope>NUCLEOTIDE SEQUENCE [LARGE SCALE GENOMIC DNA]</scope>
    <source>
        <strain evidence="7 8">IBT 29228</strain>
    </source>
</reference>
<dbReference type="InterPro" id="IPR036236">
    <property type="entry name" value="Znf_C2H2_sf"/>
</dbReference>
<keyword evidence="4" id="KW-0862">Zinc</keyword>
<dbReference type="GO" id="GO:0008270">
    <property type="term" value="F:zinc ion binding"/>
    <property type="evidence" value="ECO:0007669"/>
    <property type="project" value="UniProtKB-KW"/>
</dbReference>
<name>A0A5N7B045_9EURO</name>
<protein>
    <recommendedName>
        <fullName evidence="6">C2H2-type domain-containing protein</fullName>
    </recommendedName>
</protein>
<keyword evidence="1" id="KW-0479">Metal-binding</keyword>
<evidence type="ECO:0000256" key="5">
    <source>
        <dbReference type="PROSITE-ProRule" id="PRU00042"/>
    </source>
</evidence>
<dbReference type="InterPro" id="IPR013087">
    <property type="entry name" value="Znf_C2H2_type"/>
</dbReference>
<feature type="domain" description="C2H2-type" evidence="6">
    <location>
        <begin position="10"/>
        <end position="36"/>
    </location>
</feature>
<dbReference type="GO" id="GO:0000977">
    <property type="term" value="F:RNA polymerase II transcription regulatory region sequence-specific DNA binding"/>
    <property type="evidence" value="ECO:0007669"/>
    <property type="project" value="TreeGrafter"/>
</dbReference>
<dbReference type="Pfam" id="PF12874">
    <property type="entry name" value="zf-met"/>
    <property type="match status" value="1"/>
</dbReference>
<evidence type="ECO:0000313" key="7">
    <source>
        <dbReference type="EMBL" id="KAE8374699.1"/>
    </source>
</evidence>
<dbReference type="PROSITE" id="PS50157">
    <property type="entry name" value="ZINC_FINGER_C2H2_2"/>
    <property type="match status" value="2"/>
</dbReference>
<organism evidence="7 8">
    <name type="scientific">Aspergillus bertholletiae</name>
    <dbReference type="NCBI Taxonomy" id="1226010"/>
    <lineage>
        <taxon>Eukaryota</taxon>
        <taxon>Fungi</taxon>
        <taxon>Dikarya</taxon>
        <taxon>Ascomycota</taxon>
        <taxon>Pezizomycotina</taxon>
        <taxon>Eurotiomycetes</taxon>
        <taxon>Eurotiomycetidae</taxon>
        <taxon>Eurotiales</taxon>
        <taxon>Aspergillaceae</taxon>
        <taxon>Aspergillus</taxon>
        <taxon>Aspergillus subgen. Circumdati</taxon>
    </lineage>
</organism>
<keyword evidence="2" id="KW-0677">Repeat</keyword>
<dbReference type="Proteomes" id="UP000326198">
    <property type="component" value="Unassembled WGS sequence"/>
</dbReference>
<evidence type="ECO:0000256" key="2">
    <source>
        <dbReference type="ARBA" id="ARBA00022737"/>
    </source>
</evidence>
<dbReference type="SUPFAM" id="SSF57667">
    <property type="entry name" value="beta-beta-alpha zinc fingers"/>
    <property type="match status" value="1"/>
</dbReference>
<evidence type="ECO:0000259" key="6">
    <source>
        <dbReference type="PROSITE" id="PS50157"/>
    </source>
</evidence>
<dbReference type="PANTHER" id="PTHR24379:SF133">
    <property type="entry name" value="ZFP617 PROTEIN-RELATED"/>
    <property type="match status" value="1"/>
</dbReference>
<evidence type="ECO:0000256" key="4">
    <source>
        <dbReference type="ARBA" id="ARBA00022833"/>
    </source>
</evidence>
<dbReference type="SMART" id="SM00355">
    <property type="entry name" value="ZnF_C2H2"/>
    <property type="match status" value="5"/>
</dbReference>
<keyword evidence="8" id="KW-1185">Reference proteome</keyword>
<sequence>MHLIIEDRNYRCMLCDRSFASRKALLAHCRETTRHSWCERCVRVFPSPSAKSQHLWQSSAHHICPRCTYGSLDFRSADELEDHEIDYHHLCVDCDIYHNSKEQLHLHDVDIHNLCVECGNYYSNKNNLRMHKQKHQKRVLECYSHRCNQTFKSMSGMLIHLESGYCESSSTKDDIDEIAYECYQHKKYLRGDPASGWDYFCFACDRDFLSLSALWQHCEDSLSCSYLLQGNQCLAKLGRFLYRELE</sequence>
<keyword evidence="3 5" id="KW-0863">Zinc-finger</keyword>
<evidence type="ECO:0000256" key="1">
    <source>
        <dbReference type="ARBA" id="ARBA00022723"/>
    </source>
</evidence>
<dbReference type="AlphaFoldDB" id="A0A5N7B045"/>
<dbReference type="PANTHER" id="PTHR24379">
    <property type="entry name" value="KRAB AND ZINC FINGER DOMAIN-CONTAINING"/>
    <property type="match status" value="1"/>
</dbReference>
<dbReference type="GO" id="GO:0005634">
    <property type="term" value="C:nucleus"/>
    <property type="evidence" value="ECO:0007669"/>
    <property type="project" value="TreeGrafter"/>
</dbReference>
<evidence type="ECO:0000256" key="3">
    <source>
        <dbReference type="ARBA" id="ARBA00022771"/>
    </source>
</evidence>
<gene>
    <name evidence="7" type="ORF">BDV26DRAFT_34586</name>
</gene>